<feature type="non-terminal residue" evidence="2">
    <location>
        <position position="92"/>
    </location>
</feature>
<evidence type="ECO:0000259" key="1">
    <source>
        <dbReference type="Pfam" id="PF16087"/>
    </source>
</evidence>
<dbReference type="InterPro" id="IPR032135">
    <property type="entry name" value="DUF4817"/>
</dbReference>
<name>A0A9N9GL67_9GLOM</name>
<dbReference type="Pfam" id="PF16087">
    <property type="entry name" value="DUF4817"/>
    <property type="match status" value="1"/>
</dbReference>
<evidence type="ECO:0000313" key="2">
    <source>
        <dbReference type="EMBL" id="CAG8616586.1"/>
    </source>
</evidence>
<gene>
    <name evidence="2" type="ORF">RFULGI_LOCUS7195</name>
</gene>
<accession>A0A9N9GL67</accession>
<proteinExistence type="predicted"/>
<dbReference type="Proteomes" id="UP000789396">
    <property type="component" value="Unassembled WGS sequence"/>
</dbReference>
<reference evidence="2" key="1">
    <citation type="submission" date="2021-06" db="EMBL/GenBank/DDBJ databases">
        <authorList>
            <person name="Kallberg Y."/>
            <person name="Tangrot J."/>
            <person name="Rosling A."/>
        </authorList>
    </citation>
    <scope>NUCLEOTIDE SEQUENCE</scope>
    <source>
        <strain evidence="2">IN212</strain>
    </source>
</reference>
<organism evidence="2 3">
    <name type="scientific">Racocetra fulgida</name>
    <dbReference type="NCBI Taxonomy" id="60492"/>
    <lineage>
        <taxon>Eukaryota</taxon>
        <taxon>Fungi</taxon>
        <taxon>Fungi incertae sedis</taxon>
        <taxon>Mucoromycota</taxon>
        <taxon>Glomeromycotina</taxon>
        <taxon>Glomeromycetes</taxon>
        <taxon>Diversisporales</taxon>
        <taxon>Gigasporaceae</taxon>
        <taxon>Racocetra</taxon>
    </lineage>
</organism>
<protein>
    <submittedName>
        <fullName evidence="2">14368_t:CDS:1</fullName>
    </submittedName>
</protein>
<comment type="caution">
    <text evidence="2">The sequence shown here is derived from an EMBL/GenBank/DDBJ whole genome shotgun (WGS) entry which is preliminary data.</text>
</comment>
<sequence length="92" mass="10598">MSYYIIKEYTELVKIYFKRNSLEKTANIFHIKYLNKFKPASATIYNLVNKFTRTGNVADDHHSGCPISATVLQENPQQLTNKLATKINISPF</sequence>
<dbReference type="OrthoDB" id="2434012at2759"/>
<evidence type="ECO:0000313" key="3">
    <source>
        <dbReference type="Proteomes" id="UP000789396"/>
    </source>
</evidence>
<keyword evidence="3" id="KW-1185">Reference proteome</keyword>
<dbReference type="AlphaFoldDB" id="A0A9N9GL67"/>
<dbReference type="EMBL" id="CAJVPZ010010119">
    <property type="protein sequence ID" value="CAG8616586.1"/>
    <property type="molecule type" value="Genomic_DNA"/>
</dbReference>
<feature type="domain" description="DUF4817" evidence="1">
    <location>
        <begin position="7"/>
        <end position="57"/>
    </location>
</feature>